<name>A0ACD5GQP8_9CYAN</name>
<evidence type="ECO:0000313" key="1">
    <source>
        <dbReference type="EMBL" id="XPM63203.1"/>
    </source>
</evidence>
<evidence type="ECO:0000313" key="2">
    <source>
        <dbReference type="Proteomes" id="UP000095472"/>
    </source>
</evidence>
<dbReference type="EMBL" id="CP182909">
    <property type="protein sequence ID" value="XPM63203.1"/>
    <property type="molecule type" value="Genomic_DNA"/>
</dbReference>
<keyword evidence="2" id="KW-1185">Reference proteome</keyword>
<accession>A0ACD5GQP8</accession>
<proteinExistence type="predicted"/>
<sequence>MLEDPYIVHYTTSSKPWRVGCQHPKRDLFYDYLNLTAWSGWRPTRWNRGLRKLERLQERFRL</sequence>
<reference evidence="1 2" key="1">
    <citation type="journal article" date="2016" name="Genome Announc.">
        <title>Draft Genome Sequence of the Thermotolerant Cyanobacterium Desertifilum sp. IPPAS B-1220.</title>
        <authorList>
            <person name="Mironov K.S."/>
            <person name="Sinetova M.A."/>
            <person name="Bolatkhan K."/>
            <person name="Zayadan B.K."/>
            <person name="Ustinova V.V."/>
            <person name="Kupriyanova E.V."/>
            <person name="Skrypnik A.N."/>
            <person name="Gogoleva N.E."/>
            <person name="Gogolev Y.V."/>
            <person name="Los D.A."/>
        </authorList>
    </citation>
    <scope>NUCLEOTIDE SEQUENCE [LARGE SCALE GENOMIC DNA]</scope>
    <source>
        <strain evidence="1 2">IPPAS B-1220</strain>
    </source>
</reference>
<gene>
    <name evidence="1" type="ORF">BH720_028060</name>
</gene>
<protein>
    <submittedName>
        <fullName evidence="1">Uncharacterized protein</fullName>
    </submittedName>
</protein>
<dbReference type="Proteomes" id="UP000095472">
    <property type="component" value="Chromosome"/>
</dbReference>
<organism evidence="1 2">
    <name type="scientific">Desertifilum tharense IPPAS B-1220</name>
    <dbReference type="NCBI Taxonomy" id="1781255"/>
    <lineage>
        <taxon>Bacteria</taxon>
        <taxon>Bacillati</taxon>
        <taxon>Cyanobacteriota</taxon>
        <taxon>Cyanophyceae</taxon>
        <taxon>Desertifilales</taxon>
        <taxon>Desertifilaceae</taxon>
        <taxon>Desertifilum</taxon>
    </lineage>
</organism>